<gene>
    <name evidence="3" type="ORF">SM124_04030</name>
</gene>
<dbReference type="SUPFAM" id="SSF47781">
    <property type="entry name" value="RuvA domain 2-like"/>
    <property type="match status" value="1"/>
</dbReference>
<evidence type="ECO:0000256" key="1">
    <source>
        <dbReference type="SAM" id="Phobius"/>
    </source>
</evidence>
<dbReference type="RefSeq" id="WP_322445456.1">
    <property type="nucleotide sequence ID" value="NZ_JAXOFX010000002.1"/>
</dbReference>
<name>A0ABU5IUU5_9BACI</name>
<keyword evidence="1" id="KW-0812">Transmembrane</keyword>
<feature type="transmembrane region" description="Helical" evidence="1">
    <location>
        <begin position="12"/>
        <end position="30"/>
    </location>
</feature>
<feature type="domain" description="Helix-hairpin-helix DNA-binding motif class 1" evidence="2">
    <location>
        <begin position="186"/>
        <end position="205"/>
    </location>
</feature>
<keyword evidence="1" id="KW-0472">Membrane</keyword>
<dbReference type="SMART" id="SM00278">
    <property type="entry name" value="HhH1"/>
    <property type="match status" value="2"/>
</dbReference>
<dbReference type="Pfam" id="PF10531">
    <property type="entry name" value="SLBB"/>
    <property type="match status" value="1"/>
</dbReference>
<keyword evidence="1" id="KW-1133">Transmembrane helix</keyword>
<evidence type="ECO:0000313" key="3">
    <source>
        <dbReference type="EMBL" id="MDZ5470916.1"/>
    </source>
</evidence>
<dbReference type="Proteomes" id="UP001290455">
    <property type="component" value="Unassembled WGS sequence"/>
</dbReference>
<dbReference type="EMBL" id="JAXOFX010000002">
    <property type="protein sequence ID" value="MDZ5470916.1"/>
    <property type="molecule type" value="Genomic_DNA"/>
</dbReference>
<dbReference type="Gene3D" id="1.10.150.280">
    <property type="entry name" value="AF1531-like domain"/>
    <property type="match status" value="1"/>
</dbReference>
<dbReference type="Pfam" id="PF12836">
    <property type="entry name" value="HHH_3"/>
    <property type="match status" value="1"/>
</dbReference>
<comment type="caution">
    <text evidence="3">The sequence shown here is derived from an EMBL/GenBank/DDBJ whole genome shotgun (WGS) entry which is preliminary data.</text>
</comment>
<accession>A0ABU5IUU5</accession>
<dbReference type="InterPro" id="IPR010994">
    <property type="entry name" value="RuvA_2-like"/>
</dbReference>
<evidence type="ECO:0000259" key="2">
    <source>
        <dbReference type="SMART" id="SM00278"/>
    </source>
</evidence>
<geneLocation type="plasmid" evidence="3">
    <name>unnamed</name>
</geneLocation>
<dbReference type="InterPro" id="IPR004509">
    <property type="entry name" value="Competence_ComEA_HhH"/>
</dbReference>
<evidence type="ECO:0000313" key="4">
    <source>
        <dbReference type="Proteomes" id="UP001290455"/>
    </source>
</evidence>
<feature type="domain" description="Helix-hairpin-helix DNA-binding motif class 1" evidence="2">
    <location>
        <begin position="156"/>
        <end position="175"/>
    </location>
</feature>
<reference evidence="3 4" key="1">
    <citation type="submission" date="2023-11" db="EMBL/GenBank/DDBJ databases">
        <title>Bacillus jintuensis, isolated from a mudflat on the Beibu Gulf coast.</title>
        <authorList>
            <person name="Li M."/>
        </authorList>
    </citation>
    <scope>NUCLEOTIDE SEQUENCE [LARGE SCALE GENOMIC DNA]</scope>
    <source>
        <strain evidence="3 4">31A1R</strain>
        <plasmid evidence="3">unnamed</plasmid>
    </source>
</reference>
<dbReference type="InterPro" id="IPR003583">
    <property type="entry name" value="Hlx-hairpin-Hlx_DNA-bd_motif"/>
</dbReference>
<dbReference type="PANTHER" id="PTHR21180">
    <property type="entry name" value="ENDONUCLEASE/EXONUCLEASE/PHOSPHATASE FAMILY DOMAIN-CONTAINING PROTEIN 1"/>
    <property type="match status" value="1"/>
</dbReference>
<keyword evidence="3" id="KW-0614">Plasmid</keyword>
<dbReference type="InterPro" id="IPR051675">
    <property type="entry name" value="Endo/Exo/Phosphatase_dom_1"/>
</dbReference>
<dbReference type="PANTHER" id="PTHR21180:SF32">
    <property type="entry name" value="ENDONUCLEASE_EXONUCLEASE_PHOSPHATASE FAMILY DOMAIN-CONTAINING PROTEIN 1"/>
    <property type="match status" value="1"/>
</dbReference>
<organism evidence="3 4">
    <name type="scientific">Robertmurraya mangrovi</name>
    <dbReference type="NCBI Taxonomy" id="3098077"/>
    <lineage>
        <taxon>Bacteria</taxon>
        <taxon>Bacillati</taxon>
        <taxon>Bacillota</taxon>
        <taxon>Bacilli</taxon>
        <taxon>Bacillales</taxon>
        <taxon>Bacillaceae</taxon>
        <taxon>Robertmurraya</taxon>
    </lineage>
</organism>
<sequence>MIEWLKTNKVYVVLGCLLTSIVGLYIYSQYDFQSIEASDDIWDPSSSLEVDNQEHISTSNEQTSFILIDVKGAVNKPGVYEAVEGDRVIDLIEKAGGLRKTANELAVNFAMKVTDEMVLYIPEKGKESSFTTTSSVLNSSGETKNDKINLNTATQSDLLTLPGIGPSKADAILKYREENGPFKTVEDLTSVTGIGDKTFEKLKDQLTVK</sequence>
<proteinExistence type="predicted"/>
<dbReference type="InterPro" id="IPR019554">
    <property type="entry name" value="Soluble_ligand-bd"/>
</dbReference>
<dbReference type="NCBIfam" id="TIGR00426">
    <property type="entry name" value="competence protein ComEA helix-hairpin-helix repeat region"/>
    <property type="match status" value="1"/>
</dbReference>
<keyword evidence="4" id="KW-1185">Reference proteome</keyword>
<protein>
    <submittedName>
        <fullName evidence="3">Helix-hairpin-helix domain-containing protein</fullName>
    </submittedName>
</protein>